<dbReference type="EMBL" id="BAAATD010000002">
    <property type="protein sequence ID" value="GAA2588867.1"/>
    <property type="molecule type" value="Genomic_DNA"/>
</dbReference>
<dbReference type="InterPro" id="IPR036390">
    <property type="entry name" value="WH_DNA-bd_sf"/>
</dbReference>
<dbReference type="Pfam" id="PF03551">
    <property type="entry name" value="PadR"/>
    <property type="match status" value="1"/>
</dbReference>
<evidence type="ECO:0000259" key="1">
    <source>
        <dbReference type="Pfam" id="PF03551"/>
    </source>
</evidence>
<evidence type="ECO:0000313" key="3">
    <source>
        <dbReference type="Proteomes" id="UP001501509"/>
    </source>
</evidence>
<feature type="domain" description="Transcription regulator PadR N-terminal" evidence="1">
    <location>
        <begin position="8"/>
        <end position="81"/>
    </location>
</feature>
<evidence type="ECO:0000313" key="2">
    <source>
        <dbReference type="EMBL" id="GAA2588867.1"/>
    </source>
</evidence>
<dbReference type="SUPFAM" id="SSF46785">
    <property type="entry name" value="Winged helix' DNA-binding domain"/>
    <property type="match status" value="1"/>
</dbReference>
<dbReference type="InterPro" id="IPR036388">
    <property type="entry name" value="WH-like_DNA-bd_sf"/>
</dbReference>
<dbReference type="PANTHER" id="PTHR33169">
    <property type="entry name" value="PADR-FAMILY TRANSCRIPTIONAL REGULATOR"/>
    <property type="match status" value="1"/>
</dbReference>
<keyword evidence="3" id="KW-1185">Reference proteome</keyword>
<name>A0ABP6BWL1_9ACTN</name>
<comment type="caution">
    <text evidence="2">The sequence shown here is derived from an EMBL/GenBank/DDBJ whole genome shotgun (WGS) entry which is preliminary data.</text>
</comment>
<sequence>MQEPSFLILTVLAAEAQHGYAIMTEVTDISGGRVKLRPGTLYAALDRLREEGLVEVDREEVVDTRLRRYYRITATGAERLAVEADRMRRNADSALQRLATGGRRLAGGTS</sequence>
<protein>
    <submittedName>
        <fullName evidence="2">Helix-turn-helix transcriptional regulator</fullName>
    </submittedName>
</protein>
<dbReference type="PANTHER" id="PTHR33169:SF13">
    <property type="entry name" value="PADR-FAMILY TRANSCRIPTIONAL REGULATOR"/>
    <property type="match status" value="1"/>
</dbReference>
<proteinExistence type="predicted"/>
<gene>
    <name evidence="2" type="ORF">GCM10010411_22170</name>
</gene>
<dbReference type="InterPro" id="IPR005149">
    <property type="entry name" value="Tscrpt_reg_PadR_N"/>
</dbReference>
<dbReference type="Gene3D" id="1.10.10.10">
    <property type="entry name" value="Winged helix-like DNA-binding domain superfamily/Winged helix DNA-binding domain"/>
    <property type="match status" value="1"/>
</dbReference>
<accession>A0ABP6BWL1</accession>
<organism evidence="2 3">
    <name type="scientific">Actinomadura fulvescens</name>
    <dbReference type="NCBI Taxonomy" id="46160"/>
    <lineage>
        <taxon>Bacteria</taxon>
        <taxon>Bacillati</taxon>
        <taxon>Actinomycetota</taxon>
        <taxon>Actinomycetes</taxon>
        <taxon>Streptosporangiales</taxon>
        <taxon>Thermomonosporaceae</taxon>
        <taxon>Actinomadura</taxon>
    </lineage>
</organism>
<dbReference type="Proteomes" id="UP001501509">
    <property type="component" value="Unassembled WGS sequence"/>
</dbReference>
<reference evidence="3" key="1">
    <citation type="journal article" date="2019" name="Int. J. Syst. Evol. Microbiol.">
        <title>The Global Catalogue of Microorganisms (GCM) 10K type strain sequencing project: providing services to taxonomists for standard genome sequencing and annotation.</title>
        <authorList>
            <consortium name="The Broad Institute Genomics Platform"/>
            <consortium name="The Broad Institute Genome Sequencing Center for Infectious Disease"/>
            <person name="Wu L."/>
            <person name="Ma J."/>
        </authorList>
    </citation>
    <scope>NUCLEOTIDE SEQUENCE [LARGE SCALE GENOMIC DNA]</scope>
    <source>
        <strain evidence="3">JCM 6833</strain>
    </source>
</reference>
<dbReference type="InterPro" id="IPR052509">
    <property type="entry name" value="Metal_resp_DNA-bind_regulator"/>
</dbReference>